<protein>
    <recommendedName>
        <fullName evidence="2">CRAL-TRIO domain-containing protein</fullName>
    </recommendedName>
</protein>
<dbReference type="PROSITE" id="PS50191">
    <property type="entry name" value="CRAL_TRIO"/>
    <property type="match status" value="1"/>
</dbReference>
<name>A0A0C2SJ32_AMAMK</name>
<dbReference type="OrthoDB" id="1434354at2759"/>
<dbReference type="CDD" id="cd00170">
    <property type="entry name" value="SEC14"/>
    <property type="match status" value="1"/>
</dbReference>
<evidence type="ECO:0000259" key="2">
    <source>
        <dbReference type="PROSITE" id="PS50191"/>
    </source>
</evidence>
<feature type="domain" description="CRAL-TRIO" evidence="2">
    <location>
        <begin position="138"/>
        <end position="237"/>
    </location>
</feature>
<organism evidence="3 4">
    <name type="scientific">Amanita muscaria (strain Koide BX008)</name>
    <dbReference type="NCBI Taxonomy" id="946122"/>
    <lineage>
        <taxon>Eukaryota</taxon>
        <taxon>Fungi</taxon>
        <taxon>Dikarya</taxon>
        <taxon>Basidiomycota</taxon>
        <taxon>Agaricomycotina</taxon>
        <taxon>Agaricomycetes</taxon>
        <taxon>Agaricomycetidae</taxon>
        <taxon>Agaricales</taxon>
        <taxon>Pluteineae</taxon>
        <taxon>Amanitaceae</taxon>
        <taxon>Amanita</taxon>
    </lineage>
</organism>
<dbReference type="PANTHER" id="PTHR45657">
    <property type="entry name" value="CRAL-TRIO DOMAIN-CONTAINING PROTEIN YKL091C-RELATED"/>
    <property type="match status" value="1"/>
</dbReference>
<evidence type="ECO:0000313" key="4">
    <source>
        <dbReference type="Proteomes" id="UP000054549"/>
    </source>
</evidence>
<dbReference type="PANTHER" id="PTHR45657:SF1">
    <property type="entry name" value="CRAL-TRIO DOMAIN-CONTAINING PROTEIN YKL091C-RELATED"/>
    <property type="match status" value="1"/>
</dbReference>
<sequence length="257" mass="29564">MSQTSANPDGQNPTSHALKPDDPKIRILEILKEKLNEEGKFVPEYMDDVTLLDFLDVNRFNVDLAKEMVLVCEQGRQDLWVDNILRSFHFAEGEQAASLWYLDTCGIGQLYAFAAPERPAKLFIEEGPMCTAAQAHPDETTWTVIDIRHTWDDGLFLARYYVMEFRATLYPERIGRLFLVRLPLEFSADWEFIKSRLNSVTLSKIRICGPECEMFLLEQIPAENLPKNFHGRVVDPNPLHPHVRFPEGSPRSCPRTQ</sequence>
<reference evidence="3 4" key="1">
    <citation type="submission" date="2014-04" db="EMBL/GenBank/DDBJ databases">
        <title>Evolutionary Origins and Diversification of the Mycorrhizal Mutualists.</title>
        <authorList>
            <consortium name="DOE Joint Genome Institute"/>
            <consortium name="Mycorrhizal Genomics Consortium"/>
            <person name="Kohler A."/>
            <person name="Kuo A."/>
            <person name="Nagy L.G."/>
            <person name="Floudas D."/>
            <person name="Copeland A."/>
            <person name="Barry K.W."/>
            <person name="Cichocki N."/>
            <person name="Veneault-Fourrey C."/>
            <person name="LaButti K."/>
            <person name="Lindquist E.A."/>
            <person name="Lipzen A."/>
            <person name="Lundell T."/>
            <person name="Morin E."/>
            <person name="Murat C."/>
            <person name="Riley R."/>
            <person name="Ohm R."/>
            <person name="Sun H."/>
            <person name="Tunlid A."/>
            <person name="Henrissat B."/>
            <person name="Grigoriev I.V."/>
            <person name="Hibbett D.S."/>
            <person name="Martin F."/>
        </authorList>
    </citation>
    <scope>NUCLEOTIDE SEQUENCE [LARGE SCALE GENOMIC DNA]</scope>
    <source>
        <strain evidence="3 4">Koide BX008</strain>
    </source>
</reference>
<dbReference type="Proteomes" id="UP000054549">
    <property type="component" value="Unassembled WGS sequence"/>
</dbReference>
<feature type="compositionally biased region" description="Polar residues" evidence="1">
    <location>
        <begin position="1"/>
        <end position="15"/>
    </location>
</feature>
<dbReference type="Gene3D" id="1.10.8.20">
    <property type="entry name" value="N-terminal domain of phosphatidylinositol transfer protein sec14p"/>
    <property type="match status" value="1"/>
</dbReference>
<dbReference type="Pfam" id="PF00650">
    <property type="entry name" value="CRAL_TRIO"/>
    <property type="match status" value="1"/>
</dbReference>
<evidence type="ECO:0000313" key="3">
    <source>
        <dbReference type="EMBL" id="KIL63225.1"/>
    </source>
</evidence>
<dbReference type="SUPFAM" id="SSF52087">
    <property type="entry name" value="CRAL/TRIO domain"/>
    <property type="match status" value="1"/>
</dbReference>
<keyword evidence="4" id="KW-1185">Reference proteome</keyword>
<dbReference type="SUPFAM" id="SSF46938">
    <property type="entry name" value="CRAL/TRIO N-terminal domain"/>
    <property type="match status" value="1"/>
</dbReference>
<accession>A0A0C2SJ32</accession>
<dbReference type="InterPro" id="IPR036273">
    <property type="entry name" value="CRAL/TRIO_N_dom_sf"/>
</dbReference>
<proteinExistence type="predicted"/>
<dbReference type="InterPro" id="IPR051026">
    <property type="entry name" value="PI/PC_transfer"/>
</dbReference>
<dbReference type="InParanoid" id="A0A0C2SJ32"/>
<dbReference type="EMBL" id="KN818261">
    <property type="protein sequence ID" value="KIL63225.1"/>
    <property type="molecule type" value="Genomic_DNA"/>
</dbReference>
<dbReference type="Gene3D" id="3.40.525.10">
    <property type="entry name" value="CRAL-TRIO lipid binding domain"/>
    <property type="match status" value="1"/>
</dbReference>
<dbReference type="InterPro" id="IPR001251">
    <property type="entry name" value="CRAL-TRIO_dom"/>
</dbReference>
<dbReference type="InterPro" id="IPR036865">
    <property type="entry name" value="CRAL-TRIO_dom_sf"/>
</dbReference>
<dbReference type="HOGENOM" id="CLU_1081722_0_0_1"/>
<gene>
    <name evidence="3" type="ORF">M378DRAFT_164739</name>
</gene>
<dbReference type="AlphaFoldDB" id="A0A0C2SJ32"/>
<feature type="region of interest" description="Disordered" evidence="1">
    <location>
        <begin position="1"/>
        <end position="20"/>
    </location>
</feature>
<dbReference type="STRING" id="946122.A0A0C2SJ32"/>
<evidence type="ECO:0000256" key="1">
    <source>
        <dbReference type="SAM" id="MobiDB-lite"/>
    </source>
</evidence>